<gene>
    <name evidence="1" type="ORF">MNB_SUP05-10-455</name>
</gene>
<protein>
    <submittedName>
        <fullName evidence="1">Uncharacterized protein</fullName>
    </submittedName>
</protein>
<dbReference type="EMBL" id="FPHQ01000070">
    <property type="protein sequence ID" value="SFV76193.1"/>
    <property type="molecule type" value="Genomic_DNA"/>
</dbReference>
<accession>A0A1W1D6E2</accession>
<sequence length="84" mass="10024">MIRRSRGHAVVEVMNIDREIRAAFSKLVDAMAFHNNDEIDIEKARMQFKRISDRVIRDFEEDMLAFPAQDDSERTVERRIYTHN</sequence>
<reference evidence="1" key="1">
    <citation type="submission" date="2016-10" db="EMBL/GenBank/DDBJ databases">
        <authorList>
            <person name="de Groot N.N."/>
        </authorList>
    </citation>
    <scope>NUCLEOTIDE SEQUENCE</scope>
</reference>
<name>A0A1W1D6E2_9ZZZZ</name>
<organism evidence="1">
    <name type="scientific">hydrothermal vent metagenome</name>
    <dbReference type="NCBI Taxonomy" id="652676"/>
    <lineage>
        <taxon>unclassified sequences</taxon>
        <taxon>metagenomes</taxon>
        <taxon>ecological metagenomes</taxon>
    </lineage>
</organism>
<proteinExistence type="predicted"/>
<evidence type="ECO:0000313" key="1">
    <source>
        <dbReference type="EMBL" id="SFV76193.1"/>
    </source>
</evidence>
<dbReference type="AlphaFoldDB" id="A0A1W1D6E2"/>